<dbReference type="NCBIfam" id="TIGR02037">
    <property type="entry name" value="degP_htrA_DO"/>
    <property type="match status" value="1"/>
</dbReference>
<dbReference type="Gene3D" id="2.40.10.120">
    <property type="match status" value="1"/>
</dbReference>
<dbReference type="RefSeq" id="WP_014454449.1">
    <property type="nucleotide sequence ID" value="NC_017098.1"/>
</dbReference>
<dbReference type="Gene3D" id="2.30.42.10">
    <property type="match status" value="2"/>
</dbReference>
<dbReference type="InterPro" id="IPR009003">
    <property type="entry name" value="Peptidase_S1_PA"/>
</dbReference>
<evidence type="ECO:0000256" key="2">
    <source>
        <dbReference type="ARBA" id="ARBA00022670"/>
    </source>
</evidence>
<gene>
    <name evidence="10" type="ordered locus">Spiaf_0346</name>
</gene>
<dbReference type="PRINTS" id="PR00834">
    <property type="entry name" value="PROTEASES2C"/>
</dbReference>
<dbReference type="Pfam" id="PF13365">
    <property type="entry name" value="Trypsin_2"/>
    <property type="match status" value="1"/>
</dbReference>
<feature type="binding site" evidence="8">
    <location>
        <begin position="246"/>
        <end position="248"/>
    </location>
    <ligand>
        <name>substrate</name>
    </ligand>
</feature>
<evidence type="ECO:0000259" key="9">
    <source>
        <dbReference type="PROSITE" id="PS50106"/>
    </source>
</evidence>
<evidence type="ECO:0000256" key="4">
    <source>
        <dbReference type="ARBA" id="ARBA00022737"/>
    </source>
</evidence>
<feature type="domain" description="PDZ" evidence="9">
    <location>
        <begin position="293"/>
        <end position="361"/>
    </location>
</feature>
<keyword evidence="6" id="KW-0720">Serine protease</keyword>
<keyword evidence="3" id="KW-0732">Signal</keyword>
<keyword evidence="4" id="KW-0677">Repeat</keyword>
<dbReference type="PATRIC" id="fig|889378.3.peg.349"/>
<dbReference type="Proteomes" id="UP000007383">
    <property type="component" value="Chromosome"/>
</dbReference>
<evidence type="ECO:0000256" key="3">
    <source>
        <dbReference type="ARBA" id="ARBA00022729"/>
    </source>
</evidence>
<accession>H9UG08</accession>
<evidence type="ECO:0000313" key="11">
    <source>
        <dbReference type="Proteomes" id="UP000007383"/>
    </source>
</evidence>
<dbReference type="SUPFAM" id="SSF50494">
    <property type="entry name" value="Trypsin-like serine proteases"/>
    <property type="match status" value="1"/>
</dbReference>
<name>H9UG08_SPIAZ</name>
<dbReference type="InterPro" id="IPR001478">
    <property type="entry name" value="PDZ"/>
</dbReference>
<evidence type="ECO:0000256" key="6">
    <source>
        <dbReference type="ARBA" id="ARBA00022825"/>
    </source>
</evidence>
<sequence>MIQTTWKQRFIMLAAVFAVFVAGLVFGAVLLRSGSSNSGPYQQVSGSQEVGGTRIEQSVRPLPEAEDGSFAQVAEQVLPTVVEVSVVAMVEQQSPSNMFEFFFGPRQDQPRREFERPGLGSGVIVRHTGSDVYVLTNNHVVGEADEIEVGLYDGRSYEAELVGGDERTDLALLRFTSTGDIPVADLGSSDDLRVGDWVLAIGNPFGFHSTVTAGIVSATGRRAQQAGAGLPELTDFIQTDAAINPGNSGGALVNMQGEVVGINTWIVGGQTGGSVGLGFAIPMSQAIGAIDQFIEQGRIVYGWLGVSIADASADALPSLAEDLGILDRSGSLILNVYRGAPAAEHGLLPGDYVIGIDDAAIGDTLDFQRVVGSIPPGESRVFRIVRDGSEQTVEITIEERAPEDQLTDAGDIWPGVTVLPLDDDLRRETRIPDSVDGVVVAAVPQNSPAAAAGIRPGDVVTRVDGAEVATAREFYRLLADAGARLELTVARRDAEVDIRLPGL</sequence>
<dbReference type="AlphaFoldDB" id="H9UG08"/>
<evidence type="ECO:0000256" key="5">
    <source>
        <dbReference type="ARBA" id="ARBA00022801"/>
    </source>
</evidence>
<keyword evidence="11" id="KW-1185">Reference proteome</keyword>
<dbReference type="SMART" id="SM00228">
    <property type="entry name" value="PDZ"/>
    <property type="match status" value="2"/>
</dbReference>
<dbReference type="PANTHER" id="PTHR22939">
    <property type="entry name" value="SERINE PROTEASE FAMILY S1C HTRA-RELATED"/>
    <property type="match status" value="1"/>
</dbReference>
<reference evidence="11" key="1">
    <citation type="journal article" date="2013" name="Stand. Genomic Sci.">
        <title>Complete genome sequence of the halophilic bacterium Spirochaeta africana type strain (Z-7692(T)) from the alkaline Lake Magadi in the East African Rift.</title>
        <authorList>
            <person name="Liolos K."/>
            <person name="Abt B."/>
            <person name="Scheuner C."/>
            <person name="Teshima H."/>
            <person name="Held B."/>
            <person name="Lapidus A."/>
            <person name="Nolan M."/>
            <person name="Lucas S."/>
            <person name="Deshpande S."/>
            <person name="Cheng J.F."/>
            <person name="Tapia R."/>
            <person name="Goodwin L.A."/>
            <person name="Pitluck S."/>
            <person name="Pagani I."/>
            <person name="Ivanova N."/>
            <person name="Mavromatis K."/>
            <person name="Mikhailova N."/>
            <person name="Huntemann M."/>
            <person name="Pati A."/>
            <person name="Chen A."/>
            <person name="Palaniappan K."/>
            <person name="Land M."/>
            <person name="Rohde M."/>
            <person name="Tindall B.J."/>
            <person name="Detter J.C."/>
            <person name="Goker M."/>
            <person name="Bristow J."/>
            <person name="Eisen J.A."/>
            <person name="Markowitz V."/>
            <person name="Hugenholtz P."/>
            <person name="Woyke T."/>
            <person name="Klenk H.P."/>
            <person name="Kyrpides N.C."/>
        </authorList>
    </citation>
    <scope>NUCLEOTIDE SEQUENCE</scope>
    <source>
        <strain evidence="11">ATCC 700263 / DSM 8902 / Z-7692</strain>
    </source>
</reference>
<dbReference type="GO" id="GO:0004252">
    <property type="term" value="F:serine-type endopeptidase activity"/>
    <property type="evidence" value="ECO:0007669"/>
    <property type="project" value="InterPro"/>
</dbReference>
<dbReference type="Pfam" id="PF13180">
    <property type="entry name" value="PDZ_2"/>
    <property type="match status" value="2"/>
</dbReference>
<feature type="active site" description="Charge relay system" evidence="7">
    <location>
        <position position="139"/>
    </location>
</feature>
<feature type="binding site" evidence="8">
    <location>
        <position position="139"/>
    </location>
    <ligand>
        <name>substrate</name>
    </ligand>
</feature>
<feature type="binding site" evidence="8">
    <location>
        <position position="169"/>
    </location>
    <ligand>
        <name>substrate</name>
    </ligand>
</feature>
<dbReference type="FunFam" id="2.40.10.10:FF:000001">
    <property type="entry name" value="Periplasmic serine protease DegS"/>
    <property type="match status" value="1"/>
</dbReference>
<feature type="active site" description="Charge relay system" evidence="7">
    <location>
        <position position="169"/>
    </location>
</feature>
<keyword evidence="2 10" id="KW-0645">Protease</keyword>
<dbReference type="InterPro" id="IPR011782">
    <property type="entry name" value="Pept_S1C_Do"/>
</dbReference>
<feature type="domain" description="PDZ" evidence="9">
    <location>
        <begin position="394"/>
        <end position="493"/>
    </location>
</feature>
<dbReference type="InterPro" id="IPR001940">
    <property type="entry name" value="Peptidase_S1C"/>
</dbReference>
<dbReference type="PANTHER" id="PTHR22939:SF129">
    <property type="entry name" value="SERINE PROTEASE HTRA2, MITOCHONDRIAL"/>
    <property type="match status" value="1"/>
</dbReference>
<dbReference type="SUPFAM" id="SSF50156">
    <property type="entry name" value="PDZ domain-like"/>
    <property type="match status" value="2"/>
</dbReference>
<evidence type="ECO:0000256" key="8">
    <source>
        <dbReference type="PIRSR" id="PIRSR611782-2"/>
    </source>
</evidence>
<organism evidence="10 11">
    <name type="scientific">Spirochaeta africana (strain ATCC 700263 / DSM 8902 / Z-7692)</name>
    <dbReference type="NCBI Taxonomy" id="889378"/>
    <lineage>
        <taxon>Bacteria</taxon>
        <taxon>Pseudomonadati</taxon>
        <taxon>Spirochaetota</taxon>
        <taxon>Spirochaetia</taxon>
        <taxon>Spirochaetales</taxon>
        <taxon>Spirochaetaceae</taxon>
        <taxon>Spirochaeta</taxon>
    </lineage>
</organism>
<protein>
    <submittedName>
        <fullName evidence="10">Periplasmic serine protease, Do/DeqQ family</fullName>
    </submittedName>
</protein>
<evidence type="ECO:0000256" key="1">
    <source>
        <dbReference type="ARBA" id="ARBA00010541"/>
    </source>
</evidence>
<dbReference type="STRING" id="889378.Spiaf_0346"/>
<dbReference type="GO" id="GO:0006508">
    <property type="term" value="P:proteolysis"/>
    <property type="evidence" value="ECO:0007669"/>
    <property type="project" value="UniProtKB-KW"/>
</dbReference>
<feature type="active site" description="Charge relay system" evidence="7">
    <location>
        <position position="248"/>
    </location>
</feature>
<dbReference type="PROSITE" id="PS50106">
    <property type="entry name" value="PDZ"/>
    <property type="match status" value="2"/>
</dbReference>
<keyword evidence="5" id="KW-0378">Hydrolase</keyword>
<dbReference type="EMBL" id="CP003282">
    <property type="protein sequence ID" value="AFG36451.1"/>
    <property type="molecule type" value="Genomic_DNA"/>
</dbReference>
<dbReference type="eggNOG" id="COG0265">
    <property type="taxonomic scope" value="Bacteria"/>
</dbReference>
<comment type="similarity">
    <text evidence="1">Belongs to the peptidase S1C family.</text>
</comment>
<dbReference type="OrthoDB" id="9758917at2"/>
<evidence type="ECO:0000256" key="7">
    <source>
        <dbReference type="PIRSR" id="PIRSR611782-1"/>
    </source>
</evidence>
<dbReference type="KEGG" id="sfc:Spiaf_0346"/>
<proteinExistence type="inferred from homology"/>
<dbReference type="InterPro" id="IPR036034">
    <property type="entry name" value="PDZ_sf"/>
</dbReference>
<evidence type="ECO:0000313" key="10">
    <source>
        <dbReference type="EMBL" id="AFG36451.1"/>
    </source>
</evidence>
<dbReference type="HOGENOM" id="CLU_020120_1_0_12"/>